<sequence>MYPFALIAISLLTINAASKFQSDSAYGLSYLEFHEGLFNPVHFKSSFTNFRSVKDSHFIRNKTLESDKTFFWSGLCPKQHYPKCNCDYSQGIAKEIALYYGGHTLEMLDDKQNNFGLPNYDFDDTTIREKWIMLSKEYAYKARGIVRLIKGNCFNVNGVYQQYELKQLKENRKNGIPVNFGETLDVADVYCNKIKRPKNQQAFQQFCS</sequence>
<keyword evidence="1" id="KW-0732">Signal</keyword>
<dbReference type="AlphaFoldDB" id="A0A8S2FNT8"/>
<name>A0A8S2FNT8_9BILA</name>
<comment type="caution">
    <text evidence="2">The sequence shown here is derived from an EMBL/GenBank/DDBJ whole genome shotgun (WGS) entry which is preliminary data.</text>
</comment>
<dbReference type="SUPFAM" id="SSF52309">
    <property type="entry name" value="N-(deoxy)ribosyltransferase-like"/>
    <property type="match status" value="1"/>
</dbReference>
<dbReference type="Proteomes" id="UP000677228">
    <property type="component" value="Unassembled WGS sequence"/>
</dbReference>
<evidence type="ECO:0000256" key="1">
    <source>
        <dbReference type="SAM" id="SignalP"/>
    </source>
</evidence>
<gene>
    <name evidence="2" type="ORF">OVA965_LOCUS37290</name>
    <name evidence="3" type="ORF">TMI583_LOCUS38359</name>
</gene>
<proteinExistence type="predicted"/>
<dbReference type="EMBL" id="CAJNOK010034962">
    <property type="protein sequence ID" value="CAF1509028.1"/>
    <property type="molecule type" value="Genomic_DNA"/>
</dbReference>
<accession>A0A8S2FNT8</accession>
<feature type="chain" id="PRO_5036273523" evidence="1">
    <location>
        <begin position="20"/>
        <end position="208"/>
    </location>
</feature>
<evidence type="ECO:0000313" key="2">
    <source>
        <dbReference type="EMBL" id="CAF1509028.1"/>
    </source>
</evidence>
<feature type="signal peptide" evidence="1">
    <location>
        <begin position="1"/>
        <end position="19"/>
    </location>
</feature>
<dbReference type="Proteomes" id="UP000682733">
    <property type="component" value="Unassembled WGS sequence"/>
</dbReference>
<evidence type="ECO:0000313" key="3">
    <source>
        <dbReference type="EMBL" id="CAF4297047.1"/>
    </source>
</evidence>
<protein>
    <submittedName>
        <fullName evidence="2">Uncharacterized protein</fullName>
    </submittedName>
</protein>
<reference evidence="2" key="1">
    <citation type="submission" date="2021-02" db="EMBL/GenBank/DDBJ databases">
        <authorList>
            <person name="Nowell W R."/>
        </authorList>
    </citation>
    <scope>NUCLEOTIDE SEQUENCE</scope>
</reference>
<organism evidence="2 4">
    <name type="scientific">Didymodactylos carnosus</name>
    <dbReference type="NCBI Taxonomy" id="1234261"/>
    <lineage>
        <taxon>Eukaryota</taxon>
        <taxon>Metazoa</taxon>
        <taxon>Spiralia</taxon>
        <taxon>Gnathifera</taxon>
        <taxon>Rotifera</taxon>
        <taxon>Eurotatoria</taxon>
        <taxon>Bdelloidea</taxon>
        <taxon>Philodinida</taxon>
        <taxon>Philodinidae</taxon>
        <taxon>Didymodactylos</taxon>
    </lineage>
</organism>
<dbReference type="EMBL" id="CAJOBA010057021">
    <property type="protein sequence ID" value="CAF4297047.1"/>
    <property type="molecule type" value="Genomic_DNA"/>
</dbReference>
<evidence type="ECO:0000313" key="4">
    <source>
        <dbReference type="Proteomes" id="UP000677228"/>
    </source>
</evidence>